<reference evidence="6" key="2">
    <citation type="submission" date="2025-09" db="UniProtKB">
        <authorList>
            <consortium name="Ensembl"/>
        </authorList>
    </citation>
    <scope>IDENTIFICATION</scope>
</reference>
<keyword evidence="4 5" id="KW-0949">S-adenosyl-L-methionine</keyword>
<proteinExistence type="inferred from homology"/>
<dbReference type="Ensembl" id="ENSLLET00000030988.1">
    <property type="protein sequence ID" value="ENSLLEP00000029834.1"/>
    <property type="gene ID" value="ENSLLEG00000018928.1"/>
</dbReference>
<dbReference type="OrthoDB" id="10050085at2759"/>
<feature type="binding site" evidence="5">
    <location>
        <position position="20"/>
    </location>
    <ligand>
        <name>S-adenosyl-L-methionine</name>
        <dbReference type="ChEBI" id="CHEBI:59789"/>
    </ligand>
</feature>
<feature type="binding site" evidence="5">
    <location>
        <begin position="142"/>
        <end position="143"/>
    </location>
    <ligand>
        <name>S-adenosyl-L-methionine</name>
        <dbReference type="ChEBI" id="CHEBI:59789"/>
    </ligand>
</feature>
<dbReference type="Pfam" id="PF01234">
    <property type="entry name" value="NNMT_PNMT_TEMT"/>
    <property type="match status" value="1"/>
</dbReference>
<dbReference type="PANTHER" id="PTHR10867">
    <property type="entry name" value="NNMT/PNMT/TEMT FAMILY MEMBER"/>
    <property type="match status" value="1"/>
</dbReference>
<dbReference type="GO" id="GO:0008757">
    <property type="term" value="F:S-adenosylmethionine-dependent methyltransferase activity"/>
    <property type="evidence" value="ECO:0007669"/>
    <property type="project" value="UniProtKB-ARBA"/>
</dbReference>
<evidence type="ECO:0000256" key="3">
    <source>
        <dbReference type="ARBA" id="ARBA00022679"/>
    </source>
</evidence>
<dbReference type="Proteomes" id="UP000694569">
    <property type="component" value="Unplaced"/>
</dbReference>
<name>A0A8C5PYF0_9ANUR</name>
<dbReference type="InterPro" id="IPR029063">
    <property type="entry name" value="SAM-dependent_MTases_sf"/>
</dbReference>
<keyword evidence="3" id="KW-0808">Transferase</keyword>
<dbReference type="PROSITE" id="PS51681">
    <property type="entry name" value="SAM_MT_NNMT_PNMT_TEMT"/>
    <property type="match status" value="1"/>
</dbReference>
<evidence type="ECO:0000313" key="7">
    <source>
        <dbReference type="Proteomes" id="UP000694569"/>
    </source>
</evidence>
<dbReference type="GO" id="GO:0032259">
    <property type="term" value="P:methylation"/>
    <property type="evidence" value="ECO:0007669"/>
    <property type="project" value="UniProtKB-KW"/>
</dbReference>
<accession>A0A8C5PYF0</accession>
<dbReference type="PIRSF" id="PIRSF000384">
    <property type="entry name" value="PNMTase"/>
    <property type="match status" value="1"/>
</dbReference>
<evidence type="ECO:0000256" key="1">
    <source>
        <dbReference type="ARBA" id="ARBA00007996"/>
    </source>
</evidence>
<feature type="binding site" evidence="5">
    <location>
        <position position="90"/>
    </location>
    <ligand>
        <name>S-adenosyl-L-methionine</name>
        <dbReference type="ChEBI" id="CHEBI:59789"/>
    </ligand>
</feature>
<dbReference type="SUPFAM" id="SSF53335">
    <property type="entry name" value="S-adenosyl-L-methionine-dependent methyltransferases"/>
    <property type="match status" value="1"/>
</dbReference>
<feature type="binding site" evidence="5">
    <location>
        <position position="69"/>
    </location>
    <ligand>
        <name>S-adenosyl-L-methionine</name>
        <dbReference type="ChEBI" id="CHEBI:59789"/>
    </ligand>
</feature>
<evidence type="ECO:0000256" key="5">
    <source>
        <dbReference type="PIRSR" id="PIRSR000384-1"/>
    </source>
</evidence>
<feature type="binding site" evidence="5">
    <location>
        <position position="25"/>
    </location>
    <ligand>
        <name>S-adenosyl-L-methionine</name>
        <dbReference type="ChEBI" id="CHEBI:59789"/>
    </ligand>
</feature>
<organism evidence="6 7">
    <name type="scientific">Leptobrachium leishanense</name>
    <name type="common">Leishan spiny toad</name>
    <dbReference type="NCBI Taxonomy" id="445787"/>
    <lineage>
        <taxon>Eukaryota</taxon>
        <taxon>Metazoa</taxon>
        <taxon>Chordata</taxon>
        <taxon>Craniata</taxon>
        <taxon>Vertebrata</taxon>
        <taxon>Euteleostomi</taxon>
        <taxon>Amphibia</taxon>
        <taxon>Batrachia</taxon>
        <taxon>Anura</taxon>
        <taxon>Pelobatoidea</taxon>
        <taxon>Megophryidae</taxon>
        <taxon>Leptobrachium</taxon>
    </lineage>
</organism>
<dbReference type="GeneTree" id="ENSGT00390000011708"/>
<evidence type="ECO:0000313" key="6">
    <source>
        <dbReference type="Ensembl" id="ENSLLEP00000029834.1"/>
    </source>
</evidence>
<evidence type="ECO:0000256" key="2">
    <source>
        <dbReference type="ARBA" id="ARBA00022603"/>
    </source>
</evidence>
<dbReference type="PANTHER" id="PTHR10867:SF46">
    <property type="entry name" value="INDOLETHYLAMINE N-METHYLTRANSFERASE"/>
    <property type="match status" value="1"/>
</dbReference>
<sequence>MADTFTDKDTYQDTFNPHGYLCTYYDLKDGILVVDGFLSFALKKLHEAFTKHGVKGDVLLHIGHGPVIYQDLFACEVFKEIIGADCTDRNREYYEKSLRNEPGTFDWTDVIKTVCEMEGKGKTVEEKREKLRNTVTKTIRCDVTKSKPTEPLVLPQVDCIMTHLCLQAASKDQEAYRNVLRNISSLLKPGGCLIITEVLNCTYYHVGGRRFSSASLNKEFMKDAITEAGYTILDYEVMFRKYDKEQYEFSNHDSTLFVLARKIRDSL</sequence>
<dbReference type="InterPro" id="IPR000940">
    <property type="entry name" value="NNMT_TEMT_trans"/>
</dbReference>
<evidence type="ECO:0000256" key="4">
    <source>
        <dbReference type="ARBA" id="ARBA00022691"/>
    </source>
</evidence>
<comment type="similarity">
    <text evidence="1">Belongs to the class I-like SAM-binding methyltransferase superfamily. NNMT/PNMT/TEMT family.</text>
</comment>
<dbReference type="FunFam" id="3.40.50.150:FF:000065">
    <property type="entry name" value="Phenylethanolamine N-methyltransferase"/>
    <property type="match status" value="1"/>
</dbReference>
<feature type="binding site" evidence="5">
    <location>
        <position position="85"/>
    </location>
    <ligand>
        <name>S-adenosyl-L-methionine</name>
        <dbReference type="ChEBI" id="CHEBI:59789"/>
    </ligand>
</feature>
<dbReference type="GO" id="GO:0005829">
    <property type="term" value="C:cytosol"/>
    <property type="evidence" value="ECO:0007669"/>
    <property type="project" value="TreeGrafter"/>
</dbReference>
<keyword evidence="2" id="KW-0489">Methyltransferase</keyword>
<dbReference type="Gene3D" id="3.40.50.150">
    <property type="entry name" value="Vaccinia Virus protein VP39"/>
    <property type="match status" value="1"/>
</dbReference>
<keyword evidence="7" id="KW-1185">Reference proteome</keyword>
<protein>
    <submittedName>
        <fullName evidence="6">Uncharacterized protein</fullName>
    </submittedName>
</protein>
<dbReference type="AlphaFoldDB" id="A0A8C5PYF0"/>
<reference evidence="6" key="1">
    <citation type="submission" date="2025-08" db="UniProtKB">
        <authorList>
            <consortium name="Ensembl"/>
        </authorList>
    </citation>
    <scope>IDENTIFICATION</scope>
</reference>
<dbReference type="GO" id="GO:0008170">
    <property type="term" value="F:N-methyltransferase activity"/>
    <property type="evidence" value="ECO:0007669"/>
    <property type="project" value="TreeGrafter"/>
</dbReference>